<proteinExistence type="predicted"/>
<evidence type="ECO:0000313" key="2">
    <source>
        <dbReference type="EMBL" id="CAA9215830.1"/>
    </source>
</evidence>
<dbReference type="EMBL" id="CADCSY010000016">
    <property type="protein sequence ID" value="CAA9215830.1"/>
    <property type="molecule type" value="Genomic_DNA"/>
</dbReference>
<gene>
    <name evidence="2" type="ORF">AVDCRST_MAG20-365</name>
</gene>
<sequence length="153" mass="16984">DDSPAARRPLRAPATAPGRAVEPVRTVGAGLLPVRRRPRARGGAVGLRADAAALPARAAAARRRGARRGHRHAHRHRRGARRGQRLRGAAEDADHQHEHPVPRRARRRGRRGRGVGGAAWEVDRVLPGRGALRRRRDGRRRHPRLQGEHLERV</sequence>
<protein>
    <submittedName>
        <fullName evidence="2">Uncharacterized protein</fullName>
    </submittedName>
</protein>
<dbReference type="AlphaFoldDB" id="A0A6J4H7E2"/>
<evidence type="ECO:0000256" key="1">
    <source>
        <dbReference type="SAM" id="MobiDB-lite"/>
    </source>
</evidence>
<feature type="compositionally biased region" description="Basic and acidic residues" evidence="1">
    <location>
        <begin position="88"/>
        <end position="101"/>
    </location>
</feature>
<organism evidence="2">
    <name type="scientific">uncultured Acidimicrobiales bacterium</name>
    <dbReference type="NCBI Taxonomy" id="310071"/>
    <lineage>
        <taxon>Bacteria</taxon>
        <taxon>Bacillati</taxon>
        <taxon>Actinomycetota</taxon>
        <taxon>Acidimicrobiia</taxon>
        <taxon>Acidimicrobiales</taxon>
        <taxon>environmental samples</taxon>
    </lineage>
</organism>
<feature type="compositionally biased region" description="Basic residues" evidence="1">
    <location>
        <begin position="102"/>
        <end position="113"/>
    </location>
</feature>
<feature type="compositionally biased region" description="Low complexity" evidence="1">
    <location>
        <begin position="46"/>
        <end position="59"/>
    </location>
</feature>
<feature type="compositionally biased region" description="Basic residues" evidence="1">
    <location>
        <begin position="131"/>
        <end position="144"/>
    </location>
</feature>
<feature type="compositionally biased region" description="Basic residues" evidence="1">
    <location>
        <begin position="60"/>
        <end position="85"/>
    </location>
</feature>
<feature type="non-terminal residue" evidence="2">
    <location>
        <position position="153"/>
    </location>
</feature>
<reference evidence="2" key="1">
    <citation type="submission" date="2020-02" db="EMBL/GenBank/DDBJ databases">
        <authorList>
            <person name="Meier V. D."/>
        </authorList>
    </citation>
    <scope>NUCLEOTIDE SEQUENCE</scope>
    <source>
        <strain evidence="2">AVDCRST_MAG20</strain>
    </source>
</reference>
<name>A0A6J4H7E2_9ACTN</name>
<feature type="compositionally biased region" description="Low complexity" evidence="1">
    <location>
        <begin position="11"/>
        <end position="20"/>
    </location>
</feature>
<accession>A0A6J4H7E2</accession>
<feature type="region of interest" description="Disordered" evidence="1">
    <location>
        <begin position="1"/>
        <end position="153"/>
    </location>
</feature>
<feature type="non-terminal residue" evidence="2">
    <location>
        <position position="1"/>
    </location>
</feature>